<dbReference type="STRING" id="570947.SAMN05421687_103329"/>
<dbReference type="EMBL" id="FTOC01000003">
    <property type="protein sequence ID" value="SIS44048.1"/>
    <property type="molecule type" value="Genomic_DNA"/>
</dbReference>
<evidence type="ECO:0000259" key="1">
    <source>
        <dbReference type="Pfam" id="PF06276"/>
    </source>
</evidence>
<dbReference type="GO" id="GO:0003824">
    <property type="term" value="F:catalytic activity"/>
    <property type="evidence" value="ECO:0007669"/>
    <property type="project" value="UniProtKB-ARBA"/>
</dbReference>
<dbReference type="InterPro" id="IPR022770">
    <property type="entry name" value="IucA/IucC-like_C"/>
</dbReference>
<gene>
    <name evidence="2" type="ORF">SAMN05421687_103329</name>
</gene>
<keyword evidence="3" id="KW-1185">Reference proteome</keyword>
<feature type="domain" description="Aerobactin siderophore biosynthesis IucA/IucC-like C-terminal" evidence="1">
    <location>
        <begin position="125"/>
        <end position="213"/>
    </location>
</feature>
<evidence type="ECO:0000313" key="3">
    <source>
        <dbReference type="Proteomes" id="UP000187608"/>
    </source>
</evidence>
<dbReference type="AlphaFoldDB" id="A0A1N7J3W4"/>
<proteinExistence type="predicted"/>
<protein>
    <submittedName>
        <fullName evidence="2">Ferric iron reductase FhuF-like transporter</fullName>
    </submittedName>
</protein>
<name>A0A1N7J3W4_9BACI</name>
<dbReference type="RefSeq" id="WP_076558039.1">
    <property type="nucleotide sequence ID" value="NZ_FTOC01000003.1"/>
</dbReference>
<evidence type="ECO:0000313" key="2">
    <source>
        <dbReference type="EMBL" id="SIS44048.1"/>
    </source>
</evidence>
<organism evidence="2 3">
    <name type="scientific">Salimicrobium flavidum</name>
    <dbReference type="NCBI Taxonomy" id="570947"/>
    <lineage>
        <taxon>Bacteria</taxon>
        <taxon>Bacillati</taxon>
        <taxon>Bacillota</taxon>
        <taxon>Bacilli</taxon>
        <taxon>Bacillales</taxon>
        <taxon>Bacillaceae</taxon>
        <taxon>Salimicrobium</taxon>
    </lineage>
</organism>
<dbReference type="Proteomes" id="UP000187608">
    <property type="component" value="Unassembled WGS sequence"/>
</dbReference>
<dbReference type="OrthoDB" id="5870636at2"/>
<sequence>MTREMITETEEKFLSGHFRYYTHEHMQEPVLETVQAEDLMSREGTAHVLNDLHLYLGSQSFLTTGSFLGKRLGHYAVTVPIVMMTVLDKFPDVSPGNVSYIRIDDNPKWFPKFHLKDKSVSLPGEDREEWIRDNMRQLFRDFLKPVFFHIHKTTRISKKVLWENVAIYLYWLYERKLPEWFEGEELEQKRRDFYFIINELDGEPFGENKNPFTYFKDQPVLPSGARERKCCCLSYRLHEDSTFCKVCPHLKQMENLKK</sequence>
<reference evidence="3" key="1">
    <citation type="submission" date="2017-01" db="EMBL/GenBank/DDBJ databases">
        <authorList>
            <person name="Varghese N."/>
            <person name="Submissions S."/>
        </authorList>
    </citation>
    <scope>NUCLEOTIDE SEQUENCE [LARGE SCALE GENOMIC DNA]</scope>
    <source>
        <strain evidence="3">DSM 23127</strain>
    </source>
</reference>
<dbReference type="Pfam" id="PF06276">
    <property type="entry name" value="FhuF"/>
    <property type="match status" value="1"/>
</dbReference>
<accession>A0A1N7J3W4</accession>